<dbReference type="STRING" id="1156394.T0QZH7"/>
<dbReference type="InterPro" id="IPR050697">
    <property type="entry name" value="Adenylyl/Guanylyl_Cyclase_3/4"/>
</dbReference>
<dbReference type="RefSeq" id="XP_008606590.1">
    <property type="nucleotide sequence ID" value="XM_008608368.1"/>
</dbReference>
<dbReference type="PANTHER" id="PTHR43081:SF1">
    <property type="entry name" value="ADENYLATE CYCLASE, TERMINAL-DIFFERENTIATION SPECIFIC"/>
    <property type="match status" value="1"/>
</dbReference>
<gene>
    <name evidence="3" type="ORF">SDRG_02769</name>
</gene>
<feature type="transmembrane region" description="Helical" evidence="1">
    <location>
        <begin position="191"/>
        <end position="211"/>
    </location>
</feature>
<dbReference type="GeneID" id="19943496"/>
<proteinExistence type="predicted"/>
<dbReference type="OMA" id="CDVMHFA"/>
<dbReference type="Proteomes" id="UP000030762">
    <property type="component" value="Unassembled WGS sequence"/>
</dbReference>
<dbReference type="AlphaFoldDB" id="T0QZH7"/>
<protein>
    <recommendedName>
        <fullName evidence="2">Guanylate cyclase domain-containing protein</fullName>
    </recommendedName>
</protein>
<dbReference type="InterPro" id="IPR001054">
    <property type="entry name" value="A/G_cyclase"/>
</dbReference>
<dbReference type="VEuPathDB" id="FungiDB:SDRG_02769"/>
<feature type="transmembrane region" description="Helical" evidence="1">
    <location>
        <begin position="42"/>
        <end position="70"/>
    </location>
</feature>
<feature type="domain" description="Guanylate cyclase" evidence="2">
    <location>
        <begin position="332"/>
        <end position="503"/>
    </location>
</feature>
<dbReference type="Gene3D" id="3.30.70.1230">
    <property type="entry name" value="Nucleotide cyclase"/>
    <property type="match status" value="1"/>
</dbReference>
<feature type="transmembrane region" description="Helical" evidence="1">
    <location>
        <begin position="239"/>
        <end position="258"/>
    </location>
</feature>
<dbReference type="Pfam" id="PF00211">
    <property type="entry name" value="Guanylate_cyc"/>
    <property type="match status" value="1"/>
</dbReference>
<evidence type="ECO:0000259" key="2">
    <source>
        <dbReference type="Pfam" id="PF00211"/>
    </source>
</evidence>
<feature type="transmembrane region" description="Helical" evidence="1">
    <location>
        <begin position="12"/>
        <end position="30"/>
    </location>
</feature>
<feature type="transmembrane region" description="Helical" evidence="1">
    <location>
        <begin position="160"/>
        <end position="179"/>
    </location>
</feature>
<dbReference type="InParanoid" id="T0QZH7"/>
<dbReference type="eggNOG" id="KOG0618">
    <property type="taxonomic scope" value="Eukaryota"/>
</dbReference>
<evidence type="ECO:0000256" key="1">
    <source>
        <dbReference type="SAM" id="Phobius"/>
    </source>
</evidence>
<reference evidence="3 4" key="1">
    <citation type="submission" date="2012-04" db="EMBL/GenBank/DDBJ databases">
        <title>The Genome Sequence of Saprolegnia declina VS20.</title>
        <authorList>
            <consortium name="The Broad Institute Genome Sequencing Platform"/>
            <person name="Russ C."/>
            <person name="Nusbaum C."/>
            <person name="Tyler B."/>
            <person name="van West P."/>
            <person name="Dieguez-Uribeondo J."/>
            <person name="de Bruijn I."/>
            <person name="Tripathy S."/>
            <person name="Jiang R."/>
            <person name="Young S.K."/>
            <person name="Zeng Q."/>
            <person name="Gargeya S."/>
            <person name="Fitzgerald M."/>
            <person name="Haas B."/>
            <person name="Abouelleil A."/>
            <person name="Alvarado L."/>
            <person name="Arachchi H.M."/>
            <person name="Berlin A."/>
            <person name="Chapman S.B."/>
            <person name="Goldberg J."/>
            <person name="Griggs A."/>
            <person name="Gujja S."/>
            <person name="Hansen M."/>
            <person name="Howarth C."/>
            <person name="Imamovic A."/>
            <person name="Larimer J."/>
            <person name="McCowen C."/>
            <person name="Montmayeur A."/>
            <person name="Murphy C."/>
            <person name="Neiman D."/>
            <person name="Pearson M."/>
            <person name="Priest M."/>
            <person name="Roberts A."/>
            <person name="Saif S."/>
            <person name="Shea T."/>
            <person name="Sisk P."/>
            <person name="Sykes S."/>
            <person name="Wortman J."/>
            <person name="Nusbaum C."/>
            <person name="Birren B."/>
        </authorList>
    </citation>
    <scope>NUCLEOTIDE SEQUENCE [LARGE SCALE GENOMIC DNA]</scope>
    <source>
        <strain evidence="3 4">VS20</strain>
    </source>
</reference>
<keyword evidence="1" id="KW-1133">Transmembrane helix</keyword>
<keyword evidence="1" id="KW-0472">Membrane</keyword>
<organism evidence="3 4">
    <name type="scientific">Saprolegnia diclina (strain VS20)</name>
    <dbReference type="NCBI Taxonomy" id="1156394"/>
    <lineage>
        <taxon>Eukaryota</taxon>
        <taxon>Sar</taxon>
        <taxon>Stramenopiles</taxon>
        <taxon>Oomycota</taxon>
        <taxon>Saprolegniomycetes</taxon>
        <taxon>Saprolegniales</taxon>
        <taxon>Saprolegniaceae</taxon>
        <taxon>Saprolegnia</taxon>
    </lineage>
</organism>
<accession>T0QZH7</accession>
<dbReference type="GO" id="GO:0009190">
    <property type="term" value="P:cyclic nucleotide biosynthetic process"/>
    <property type="evidence" value="ECO:0007669"/>
    <property type="project" value="InterPro"/>
</dbReference>
<keyword evidence="4" id="KW-1185">Reference proteome</keyword>
<feature type="transmembrane region" description="Helical" evidence="1">
    <location>
        <begin position="278"/>
        <end position="302"/>
    </location>
</feature>
<dbReference type="OrthoDB" id="2021138at2759"/>
<dbReference type="GO" id="GO:0035556">
    <property type="term" value="P:intracellular signal transduction"/>
    <property type="evidence" value="ECO:0007669"/>
    <property type="project" value="InterPro"/>
</dbReference>
<dbReference type="SUPFAM" id="SSF55073">
    <property type="entry name" value="Nucleotide cyclase"/>
    <property type="match status" value="1"/>
</dbReference>
<keyword evidence="1" id="KW-0812">Transmembrane</keyword>
<dbReference type="EMBL" id="JH767137">
    <property type="protein sequence ID" value="EQC40116.1"/>
    <property type="molecule type" value="Genomic_DNA"/>
</dbReference>
<sequence>MADDGFFPVWTSVYLVVLLISLTATSLAVWSLKRSLCAIQSCVYYATLWYFVWKSLFALSRTALMCAFLAEFRAPSSPWLNRTAANDVGSLRLLGQRTYNATGDSSIPVPTYVVWILFLGDAALLSGVLWMLILVLELTRLAKKTMDRGPLREKQVRRNYLVSTTLIVALYFVLCQVLSKGGLFSNNTKLINIVSNIMQTIVIIAVAFGMVSLRQHGQKFEGVSGEIEQSPLYSRLKRILIVFMMFSLPFTVVNWYGVSAAGDAAETIPDALLGITQLLYFASGLFFALVMVASQDCCTACMRSRDATRTRSRYGDWAASVAHAPMQNPVFVNTDIESSSYLWGQLGQTMHAAQELHDDLLRSLLVKHQGYEITTCGDAFQLAFHSIPDAVAYCLDVQLQLLHVPWPIELIESYLAGSITVAMPKPSVLPTRHKHPYLFRGLRVRMGIHASSSEEGQLFTNVHPVTQRTTYVGLAEMIGREVSDLGSGGQIIVTARVARFLRDKIESQDGWWHENPCLMQDLGVYRINDLKIDLGIAEVVPLALKDRARLFPEIGNVRSRKSYRRHDSTAYDLLMSPADPCESLRGVEC</sequence>
<feature type="transmembrane region" description="Helical" evidence="1">
    <location>
        <begin position="112"/>
        <end position="139"/>
    </location>
</feature>
<name>T0QZH7_SAPDV</name>
<dbReference type="PANTHER" id="PTHR43081">
    <property type="entry name" value="ADENYLATE CYCLASE, TERMINAL-DIFFERENTIATION SPECIFIC-RELATED"/>
    <property type="match status" value="1"/>
</dbReference>
<dbReference type="InterPro" id="IPR029787">
    <property type="entry name" value="Nucleotide_cyclase"/>
</dbReference>
<evidence type="ECO:0000313" key="4">
    <source>
        <dbReference type="Proteomes" id="UP000030762"/>
    </source>
</evidence>
<evidence type="ECO:0000313" key="3">
    <source>
        <dbReference type="EMBL" id="EQC40116.1"/>
    </source>
</evidence>